<accession>A0A835Z2W0</accession>
<evidence type="ECO:0000313" key="4">
    <source>
        <dbReference type="Proteomes" id="UP000664859"/>
    </source>
</evidence>
<reference evidence="3" key="1">
    <citation type="submission" date="2021-02" db="EMBL/GenBank/DDBJ databases">
        <title>First Annotated Genome of the Yellow-green Alga Tribonema minus.</title>
        <authorList>
            <person name="Mahan K.M."/>
        </authorList>
    </citation>
    <scope>NUCLEOTIDE SEQUENCE</scope>
    <source>
        <strain evidence="3">UTEX B ZZ1240</strain>
    </source>
</reference>
<feature type="signal peptide" evidence="1">
    <location>
        <begin position="1"/>
        <end position="21"/>
    </location>
</feature>
<dbReference type="OrthoDB" id="416096at2759"/>
<evidence type="ECO:0000256" key="1">
    <source>
        <dbReference type="SAM" id="SignalP"/>
    </source>
</evidence>
<dbReference type="InterPro" id="IPR038938">
    <property type="entry name" value="D27-like"/>
</dbReference>
<gene>
    <name evidence="3" type="ORF">JKP88DRAFT_207465</name>
</gene>
<name>A0A835Z2W0_9STRA</name>
<dbReference type="InterPro" id="IPR025114">
    <property type="entry name" value="D27-like_C"/>
</dbReference>
<dbReference type="AlphaFoldDB" id="A0A835Z2W0"/>
<proteinExistence type="predicted"/>
<dbReference type="EMBL" id="JAFCMP010000111">
    <property type="protein sequence ID" value="KAG5186557.1"/>
    <property type="molecule type" value="Genomic_DNA"/>
</dbReference>
<feature type="domain" description="Beta-carotene isomerase D27-like C-terminal" evidence="2">
    <location>
        <begin position="169"/>
        <end position="233"/>
    </location>
</feature>
<organism evidence="3 4">
    <name type="scientific">Tribonema minus</name>
    <dbReference type="NCBI Taxonomy" id="303371"/>
    <lineage>
        <taxon>Eukaryota</taxon>
        <taxon>Sar</taxon>
        <taxon>Stramenopiles</taxon>
        <taxon>Ochrophyta</taxon>
        <taxon>PX clade</taxon>
        <taxon>Xanthophyceae</taxon>
        <taxon>Tribonematales</taxon>
        <taxon>Tribonemataceae</taxon>
        <taxon>Tribonema</taxon>
    </lineage>
</organism>
<evidence type="ECO:0000313" key="3">
    <source>
        <dbReference type="EMBL" id="KAG5186557.1"/>
    </source>
</evidence>
<comment type="caution">
    <text evidence="3">The sequence shown here is derived from an EMBL/GenBank/DDBJ whole genome shotgun (WGS) entry which is preliminary data.</text>
</comment>
<dbReference type="PANTHER" id="PTHR33591:SF2">
    <property type="entry name" value="BETA-CAROTENE ISOMERASE D27"/>
    <property type="match status" value="1"/>
</dbReference>
<dbReference type="PROSITE" id="PS51257">
    <property type="entry name" value="PROKAR_LIPOPROTEIN"/>
    <property type="match status" value="1"/>
</dbReference>
<feature type="chain" id="PRO_5032915814" description="Beta-carotene isomerase D27-like C-terminal domain-containing protein" evidence="1">
    <location>
        <begin position="22"/>
        <end position="262"/>
    </location>
</feature>
<dbReference type="GO" id="GO:0005506">
    <property type="term" value="F:iron ion binding"/>
    <property type="evidence" value="ECO:0007669"/>
    <property type="project" value="InterPro"/>
</dbReference>
<keyword evidence="1" id="KW-0732">Signal</keyword>
<protein>
    <recommendedName>
        <fullName evidence="2">Beta-carotene isomerase D27-like C-terminal domain-containing protein</fullName>
    </recommendedName>
</protein>
<dbReference type="Proteomes" id="UP000664859">
    <property type="component" value="Unassembled WGS sequence"/>
</dbReference>
<dbReference type="PANTHER" id="PTHR33591">
    <property type="entry name" value="BETA-CAROTENE ISOMERASE D27"/>
    <property type="match status" value="1"/>
</dbReference>
<sequence>MSRTFCCLAVSSFWLCGCATAFSASSLNAVTSSARRASRLHSSVPASPTQPREPLPDGFYHETGLDKLSLALFRNLVQREIGFKSEKEGYEGLIEEAHNYMVVQKATPEQQVDMVQRCLETIAGPLVPPVYRTFMAPWPWAPFLTAFFTPPFFKFLVGPNKLDMRSDGTAGGVFVERCRFLEETNCKGLCTNMCKLPTQKFFKDTLGMDMAMEPDFDTYECRLSFGLTPLPMDQDPKVPKGCLQGCSSTALGAEIERVCSKQ</sequence>
<keyword evidence="4" id="KW-1185">Reference proteome</keyword>
<evidence type="ECO:0000259" key="2">
    <source>
        <dbReference type="Pfam" id="PF13225"/>
    </source>
</evidence>
<dbReference type="Pfam" id="PF13225">
    <property type="entry name" value="D27-like_C"/>
    <property type="match status" value="1"/>
</dbReference>